<gene>
    <name evidence="1" type="ORF">SNEC2469_LOCUS30953</name>
</gene>
<evidence type="ECO:0000313" key="1">
    <source>
        <dbReference type="EMBL" id="CAE7910128.1"/>
    </source>
</evidence>
<dbReference type="EMBL" id="CAJNJA010073578">
    <property type="protein sequence ID" value="CAE7910128.1"/>
    <property type="molecule type" value="Genomic_DNA"/>
</dbReference>
<organism evidence="1 2">
    <name type="scientific">Symbiodinium necroappetens</name>
    <dbReference type="NCBI Taxonomy" id="1628268"/>
    <lineage>
        <taxon>Eukaryota</taxon>
        <taxon>Sar</taxon>
        <taxon>Alveolata</taxon>
        <taxon>Dinophyceae</taxon>
        <taxon>Suessiales</taxon>
        <taxon>Symbiodiniaceae</taxon>
        <taxon>Symbiodinium</taxon>
    </lineage>
</organism>
<evidence type="ECO:0000313" key="2">
    <source>
        <dbReference type="Proteomes" id="UP000601435"/>
    </source>
</evidence>
<comment type="caution">
    <text evidence="1">The sequence shown here is derived from an EMBL/GenBank/DDBJ whole genome shotgun (WGS) entry which is preliminary data.</text>
</comment>
<protein>
    <submittedName>
        <fullName evidence="1">Uncharacterized protein</fullName>
    </submittedName>
</protein>
<reference evidence="1" key="1">
    <citation type="submission" date="2021-02" db="EMBL/GenBank/DDBJ databases">
        <authorList>
            <person name="Dougan E. K."/>
            <person name="Rhodes N."/>
            <person name="Thang M."/>
            <person name="Chan C."/>
        </authorList>
    </citation>
    <scope>NUCLEOTIDE SEQUENCE</scope>
</reference>
<dbReference type="OrthoDB" id="10314096at2759"/>
<name>A0A813BLX3_9DINO</name>
<keyword evidence="2" id="KW-1185">Reference proteome</keyword>
<proteinExistence type="predicted"/>
<sequence length="256" mass="26585">MNACAPNIVLPLTSFTGGELRICQAADSIADHASLPSQFIDLAVASGPVSFNAKDCPHEVLPSQGLRVVVAAYTLQAALHLEACPELRASLTALAFPLPPVDFVYSPEDLAPRALPLSPGQRALLPSPPASVGSSALSASATATAHSCDDGSKHGTLLGPCHLPSPTPRLFLDLFAGARAPVTSAIHSLGCDCFPAVDLIIDASRDILDDAFFDLLCRIADSGLVGAALDGLIVLENPASSLTFHDPLMMSWIESE</sequence>
<dbReference type="AlphaFoldDB" id="A0A813BLX3"/>
<feature type="non-terminal residue" evidence="1">
    <location>
        <position position="256"/>
    </location>
</feature>
<accession>A0A813BLX3</accession>
<dbReference type="Proteomes" id="UP000601435">
    <property type="component" value="Unassembled WGS sequence"/>
</dbReference>